<dbReference type="PATRIC" id="fig|1397.4.peg.642"/>
<sequence length="497" mass="58431">MKAINLISFLDSVKTLPDEILNMYLINFGIKPKKKEVIELESLVKEIISFKDDNFKLMEGFYIGYTINQISKEFDLLRFGKNSIVNIELKRTFTGDKISIQLKQNRYYLNFLEKTVTNITYVADEKKFYILDDKEDIVEVDILYLIERLLEQEIEEIDDIDKYFNPSNYLVSPFNSTKRFIEGEYFLTDQQVNIKKEIMNEEVLSNSLFFSIQGAAGTGKTLLTYDLANEYRKMGKNVVIIHCGSLNDGQNLLINNYSWEIYPVKSVGRIELESYDLIILDEVQRIYKYQLNIIIERIRKTFAKCIFSYDPQQCLASKEINNKIPSYIEKEVSNHHWKLTEKIRTNKEIGSFIKNLFNLSKTSPYQKYTNISVNYFSSSENAIEFIDTIRKQDWKVINYTPSMYKSYPYDKYLMYFEDSAHKVIGQEFDSVVAIIDEHFYYASNGLLSTKGYKNTPYYHPTKMLFQIVTRTRKKLKLVIVNNKQVLENCMKIISSSL</sequence>
<gene>
    <name evidence="2" type="ORF">ABW02_12670</name>
</gene>
<comment type="caution">
    <text evidence="2">The sequence shown here is derived from an EMBL/GenBank/DDBJ whole genome shotgun (WGS) entry which is preliminary data.</text>
</comment>
<dbReference type="Proteomes" id="UP000036045">
    <property type="component" value="Unassembled WGS sequence"/>
</dbReference>
<dbReference type="CDD" id="cd00009">
    <property type="entry name" value="AAA"/>
    <property type="match status" value="1"/>
</dbReference>
<protein>
    <recommendedName>
        <fullName evidence="1">Schlafen group 3-like DNA/RNA helicase domain-containing protein</fullName>
    </recommendedName>
</protein>
<proteinExistence type="predicted"/>
<dbReference type="RefSeq" id="WP_047942508.1">
    <property type="nucleotide sequence ID" value="NZ_LDPH01000010.1"/>
</dbReference>
<dbReference type="AlphaFoldDB" id="A0A0J1IJR0"/>
<feature type="domain" description="Schlafen group 3-like DNA/RNA helicase" evidence="1">
    <location>
        <begin position="210"/>
        <end position="387"/>
    </location>
</feature>
<dbReference type="SUPFAM" id="SSF52540">
    <property type="entry name" value="P-loop containing nucleoside triphosphate hydrolases"/>
    <property type="match status" value="1"/>
</dbReference>
<keyword evidence="3" id="KW-1185">Reference proteome</keyword>
<evidence type="ECO:0000313" key="3">
    <source>
        <dbReference type="Proteomes" id="UP000036045"/>
    </source>
</evidence>
<dbReference type="Gene3D" id="3.40.50.300">
    <property type="entry name" value="P-loop containing nucleotide triphosphate hydrolases"/>
    <property type="match status" value="1"/>
</dbReference>
<evidence type="ECO:0000313" key="2">
    <source>
        <dbReference type="EMBL" id="KLV26206.1"/>
    </source>
</evidence>
<dbReference type="InterPro" id="IPR027417">
    <property type="entry name" value="P-loop_NTPase"/>
</dbReference>
<accession>A0A0J1IJR0</accession>
<organism evidence="2 3">
    <name type="scientific">Niallia circulans</name>
    <name type="common">Bacillus circulans</name>
    <dbReference type="NCBI Taxonomy" id="1397"/>
    <lineage>
        <taxon>Bacteria</taxon>
        <taxon>Bacillati</taxon>
        <taxon>Bacillota</taxon>
        <taxon>Bacilli</taxon>
        <taxon>Bacillales</taxon>
        <taxon>Bacillaceae</taxon>
        <taxon>Niallia</taxon>
    </lineage>
</organism>
<dbReference type="EMBL" id="LDPH01000010">
    <property type="protein sequence ID" value="KLV26206.1"/>
    <property type="molecule type" value="Genomic_DNA"/>
</dbReference>
<reference evidence="2 3" key="1">
    <citation type="submission" date="2015-05" db="EMBL/GenBank/DDBJ databases">
        <title>Whole genome sequence and identification of bacterial endophytes from Costus igneus.</title>
        <authorList>
            <person name="Lee Y.P."/>
            <person name="Gan H.M."/>
            <person name="Eng W."/>
            <person name="Wheatley M.S."/>
            <person name="Caraballo A."/>
            <person name="Polter S."/>
            <person name="Savka M.A."/>
            <person name="Hudson A.O."/>
        </authorList>
    </citation>
    <scope>NUCLEOTIDE SEQUENCE [LARGE SCALE GENOMIC DNA]</scope>
    <source>
        <strain evidence="2 3">RIT379</strain>
    </source>
</reference>
<name>A0A0J1IJR0_NIACI</name>
<dbReference type="InterPro" id="IPR018647">
    <property type="entry name" value="SLFN_3-like_DNA/RNA_helicase"/>
</dbReference>
<dbReference type="Pfam" id="PF09848">
    <property type="entry name" value="SLFN-g3_helicase"/>
    <property type="match status" value="1"/>
</dbReference>
<evidence type="ECO:0000259" key="1">
    <source>
        <dbReference type="Pfam" id="PF09848"/>
    </source>
</evidence>